<dbReference type="CDD" id="cd02966">
    <property type="entry name" value="TlpA_like_family"/>
    <property type="match status" value="2"/>
</dbReference>
<feature type="domain" description="Thioredoxin" evidence="6">
    <location>
        <begin position="201"/>
        <end position="342"/>
    </location>
</feature>
<organism evidence="7 8">
    <name type="scientific">Hallella seregens ATCC 51272</name>
    <dbReference type="NCBI Taxonomy" id="1336250"/>
    <lineage>
        <taxon>Bacteria</taxon>
        <taxon>Pseudomonadati</taxon>
        <taxon>Bacteroidota</taxon>
        <taxon>Bacteroidia</taxon>
        <taxon>Bacteroidales</taxon>
        <taxon>Prevotellaceae</taxon>
        <taxon>Hallella</taxon>
    </lineage>
</organism>
<dbReference type="Pfam" id="PF14289">
    <property type="entry name" value="DUF4369"/>
    <property type="match status" value="1"/>
</dbReference>
<comment type="caution">
    <text evidence="7">The sequence shown here is derived from an EMBL/GenBank/DDBJ whole genome shotgun (WGS) entry which is preliminary data.</text>
</comment>
<dbReference type="InterPro" id="IPR036249">
    <property type="entry name" value="Thioredoxin-like_sf"/>
</dbReference>
<sequence length="689" mass="76499">MKKKIILTALLGCALTAGAQKEGFVVNGRVAMPDGTEVGLSCTTDTSFSVELAHGTVKNGRFKLKGRVDRPYVGMLTTNNLRLVEKHKWPTDSIKWTYTDVYVGNDTYNVSPDLTVTGGSVQADFAELQRMGGARGDSVWAFIDRRPQSPVAVWLANTLLQRAYNLTDAQVAHLAQTLQPNTIDPEGFRQYQTRLAAARRTTIGSPLASLELKTTDSRTLQLTDAVPRNGKYTLLDFWASWCGICLYAMPEVKTLSERHADSLNVLGISIDTKDEAWRKAMEKHPEPWPQYCTTAAGYRDLTDKLQIGNGVPYYLLVAPDGRVVGSPDSPANVERMLLERQGRYCITGTADSTADGDSVFICSMQGFFSMVPEDTAVVLGGEFCFMGNTEGARLRYIVPIHQGEAKGMASFILEPGRARMQVYADNTRNMVEGGPNQQLWDAFEREDSTLSARQNDPWAIMQDSTQDEAARRQAQAQLDSLQAQQRLFHRQYIVDHMPSALSDMLYGFYQGDMTTDEQEALLKLMGERQPQYPVYKELMAARAATAATAVGQPYTDIAMGGTDGRTVKVSDYVGRNRYTLIDFWASWCGPCRAEMPNVAKAYAKYHKKGFEVVGVSLDNNRAAWLKAIKQLRMPWPQMSDLKGWESAGAAAYNVRAIPANVLVDSEGRIVAKDLREEALQEKLAELFNK</sequence>
<keyword evidence="5" id="KW-0732">Signal</keyword>
<dbReference type="InterPro" id="IPR013766">
    <property type="entry name" value="Thioredoxin_domain"/>
</dbReference>
<evidence type="ECO:0000256" key="2">
    <source>
        <dbReference type="ARBA" id="ARBA00022748"/>
    </source>
</evidence>
<name>A0ABV5ZLY2_9BACT</name>
<keyword evidence="2" id="KW-0201">Cytochrome c-type biogenesis</keyword>
<reference evidence="7 8" key="1">
    <citation type="submission" date="2024-09" db="EMBL/GenBank/DDBJ databases">
        <authorList>
            <person name="Sun Q."/>
            <person name="Mori K."/>
        </authorList>
    </citation>
    <scope>NUCLEOTIDE SEQUENCE [LARGE SCALE GENOMIC DNA]</scope>
    <source>
        <strain evidence="7 8">ATCC 51272</strain>
    </source>
</reference>
<evidence type="ECO:0000313" key="8">
    <source>
        <dbReference type="Proteomes" id="UP001589688"/>
    </source>
</evidence>
<proteinExistence type="predicted"/>
<keyword evidence="3" id="KW-1015">Disulfide bond</keyword>
<evidence type="ECO:0000313" key="7">
    <source>
        <dbReference type="EMBL" id="MFB9898388.1"/>
    </source>
</evidence>
<dbReference type="InterPro" id="IPR012336">
    <property type="entry name" value="Thioredoxin-like_fold"/>
</dbReference>
<keyword evidence="8" id="KW-1185">Reference proteome</keyword>
<dbReference type="RefSeq" id="WP_027953098.1">
    <property type="nucleotide sequence ID" value="NZ_JBHLZF010000002.1"/>
</dbReference>
<feature type="signal peptide" evidence="5">
    <location>
        <begin position="1"/>
        <end position="19"/>
    </location>
</feature>
<dbReference type="InterPro" id="IPR025380">
    <property type="entry name" value="DUF4369"/>
</dbReference>
<evidence type="ECO:0000256" key="4">
    <source>
        <dbReference type="ARBA" id="ARBA00023284"/>
    </source>
</evidence>
<dbReference type="SUPFAM" id="SSF52833">
    <property type="entry name" value="Thioredoxin-like"/>
    <property type="match status" value="2"/>
</dbReference>
<dbReference type="Pfam" id="PF08534">
    <property type="entry name" value="Redoxin"/>
    <property type="match status" value="1"/>
</dbReference>
<comment type="subcellular location">
    <subcellularLocation>
        <location evidence="1">Cell envelope</location>
    </subcellularLocation>
</comment>
<evidence type="ECO:0000259" key="6">
    <source>
        <dbReference type="PROSITE" id="PS51352"/>
    </source>
</evidence>
<dbReference type="PANTHER" id="PTHR42852">
    <property type="entry name" value="THIOL:DISULFIDE INTERCHANGE PROTEIN DSBE"/>
    <property type="match status" value="1"/>
</dbReference>
<evidence type="ECO:0000256" key="1">
    <source>
        <dbReference type="ARBA" id="ARBA00004196"/>
    </source>
</evidence>
<evidence type="ECO:0000256" key="3">
    <source>
        <dbReference type="ARBA" id="ARBA00023157"/>
    </source>
</evidence>
<dbReference type="PANTHER" id="PTHR42852:SF6">
    <property type="entry name" value="THIOL:DISULFIDE INTERCHANGE PROTEIN DSBE"/>
    <property type="match status" value="1"/>
</dbReference>
<dbReference type="InterPro" id="IPR013740">
    <property type="entry name" value="Redoxin"/>
</dbReference>
<accession>A0ABV5ZLY2</accession>
<dbReference type="InterPro" id="IPR050553">
    <property type="entry name" value="Thioredoxin_ResA/DsbE_sf"/>
</dbReference>
<dbReference type="PROSITE" id="PS00194">
    <property type="entry name" value="THIOREDOXIN_1"/>
    <property type="match status" value="1"/>
</dbReference>
<dbReference type="Pfam" id="PF13905">
    <property type="entry name" value="Thioredoxin_8"/>
    <property type="match status" value="1"/>
</dbReference>
<dbReference type="Gene3D" id="3.40.30.10">
    <property type="entry name" value="Glutaredoxin"/>
    <property type="match status" value="2"/>
</dbReference>
<evidence type="ECO:0000256" key="5">
    <source>
        <dbReference type="SAM" id="SignalP"/>
    </source>
</evidence>
<dbReference type="InterPro" id="IPR017937">
    <property type="entry name" value="Thioredoxin_CS"/>
</dbReference>
<dbReference type="EMBL" id="JBHLZF010000002">
    <property type="protein sequence ID" value="MFB9898388.1"/>
    <property type="molecule type" value="Genomic_DNA"/>
</dbReference>
<feature type="chain" id="PRO_5046476470" evidence="5">
    <location>
        <begin position="20"/>
        <end position="689"/>
    </location>
</feature>
<protein>
    <submittedName>
        <fullName evidence="7">Thioredoxin-like domain-containing protein</fullName>
    </submittedName>
</protein>
<keyword evidence="4" id="KW-0676">Redox-active center</keyword>
<gene>
    <name evidence="7" type="ORF">ACFFK8_11430</name>
</gene>
<dbReference type="Proteomes" id="UP001589688">
    <property type="component" value="Unassembled WGS sequence"/>
</dbReference>
<dbReference type="PROSITE" id="PS51352">
    <property type="entry name" value="THIOREDOXIN_2"/>
    <property type="match status" value="2"/>
</dbReference>
<feature type="domain" description="Thioredoxin" evidence="6">
    <location>
        <begin position="548"/>
        <end position="689"/>
    </location>
</feature>